<dbReference type="PANTHER" id="PTHR36558">
    <property type="entry name" value="GLR1098 PROTEIN"/>
    <property type="match status" value="1"/>
</dbReference>
<name>A0A7C3CM32_9BACT</name>
<comment type="caution">
    <text evidence="2">The sequence shown here is derived from an EMBL/GenBank/DDBJ whole genome shotgun (WGS) entry which is preliminary data.</text>
</comment>
<evidence type="ECO:0000313" key="2">
    <source>
        <dbReference type="EMBL" id="HFC97235.1"/>
    </source>
</evidence>
<dbReference type="EMBL" id="DRMH01000020">
    <property type="protein sequence ID" value="HFC97235.1"/>
    <property type="molecule type" value="Genomic_DNA"/>
</dbReference>
<accession>A0A7C3CM32</accession>
<dbReference type="InterPro" id="IPR008538">
    <property type="entry name" value="Uma2"/>
</dbReference>
<proteinExistence type="predicted"/>
<organism evidence="2">
    <name type="scientific">Thermosulfurimonas dismutans</name>
    <dbReference type="NCBI Taxonomy" id="999894"/>
    <lineage>
        <taxon>Bacteria</taxon>
        <taxon>Pseudomonadati</taxon>
        <taxon>Thermodesulfobacteriota</taxon>
        <taxon>Thermodesulfobacteria</taxon>
        <taxon>Thermodesulfobacteriales</taxon>
        <taxon>Thermodesulfobacteriaceae</taxon>
        <taxon>Thermosulfurimonas</taxon>
    </lineage>
</organism>
<dbReference type="InterPro" id="IPR011335">
    <property type="entry name" value="Restrct_endonuc-II-like"/>
</dbReference>
<dbReference type="AlphaFoldDB" id="A0A7C3CM32"/>
<dbReference type="Gene3D" id="3.90.1570.10">
    <property type="entry name" value="tt1808, chain A"/>
    <property type="match status" value="1"/>
</dbReference>
<sequence length="199" mass="22964">MTYPPSPRRPSNGSEVMGEAARVPVRYTVSDWETWEGDWELIYGQPVAMVAPALRHQWLVYRLTRELMDQFEACEKARCLALPGVAWEVAEDTVLVPDLVVVCEEDLDQKRLLRTPEMVIEVVSPHTRKLDETVKFEICAREGVRYYVLVYPEKRLAKVWRLSEGRYVKEGDFFQGSARFGDLTCPAEMDFTRIFSEGP</sequence>
<dbReference type="SUPFAM" id="SSF52980">
    <property type="entry name" value="Restriction endonuclease-like"/>
    <property type="match status" value="1"/>
</dbReference>
<reference evidence="2" key="1">
    <citation type="journal article" date="2020" name="mSystems">
        <title>Genome- and Community-Level Interaction Insights into Carbon Utilization and Element Cycling Functions of Hydrothermarchaeota in Hydrothermal Sediment.</title>
        <authorList>
            <person name="Zhou Z."/>
            <person name="Liu Y."/>
            <person name="Xu W."/>
            <person name="Pan J."/>
            <person name="Luo Z.H."/>
            <person name="Li M."/>
        </authorList>
    </citation>
    <scope>NUCLEOTIDE SEQUENCE [LARGE SCALE GENOMIC DNA]</scope>
    <source>
        <strain evidence="2">HyVt-483</strain>
    </source>
</reference>
<dbReference type="GO" id="GO:0004519">
    <property type="term" value="F:endonuclease activity"/>
    <property type="evidence" value="ECO:0007669"/>
    <property type="project" value="UniProtKB-KW"/>
</dbReference>
<dbReference type="PANTHER" id="PTHR36558:SF1">
    <property type="entry name" value="RESTRICTION ENDONUCLEASE DOMAIN-CONTAINING PROTEIN-RELATED"/>
    <property type="match status" value="1"/>
</dbReference>
<gene>
    <name evidence="2" type="ORF">ENJ40_02090</name>
</gene>
<dbReference type="CDD" id="cd06260">
    <property type="entry name" value="DUF820-like"/>
    <property type="match status" value="1"/>
</dbReference>
<dbReference type="Proteomes" id="UP000886043">
    <property type="component" value="Unassembled WGS sequence"/>
</dbReference>
<keyword evidence="2" id="KW-0378">Hydrolase</keyword>
<evidence type="ECO:0000259" key="1">
    <source>
        <dbReference type="Pfam" id="PF05685"/>
    </source>
</evidence>
<dbReference type="InterPro" id="IPR012296">
    <property type="entry name" value="Nuclease_put_TT1808"/>
</dbReference>
<keyword evidence="2" id="KW-0540">Nuclease</keyword>
<protein>
    <submittedName>
        <fullName evidence="2">Uma2 family endonuclease</fullName>
    </submittedName>
</protein>
<keyword evidence="2" id="KW-0255">Endonuclease</keyword>
<dbReference type="Pfam" id="PF05685">
    <property type="entry name" value="Uma2"/>
    <property type="match status" value="1"/>
</dbReference>
<feature type="domain" description="Putative restriction endonuclease" evidence="1">
    <location>
        <begin position="36"/>
        <end position="171"/>
    </location>
</feature>